<dbReference type="EMBL" id="MTHB01000247">
    <property type="protein sequence ID" value="OXC73491.1"/>
    <property type="molecule type" value="Genomic_DNA"/>
</dbReference>
<protein>
    <submittedName>
        <fullName evidence="1">Uncharacterized protein</fullName>
    </submittedName>
</protein>
<accession>A0A226WQL8</accession>
<gene>
    <name evidence="1" type="ORF">BSU04_36900</name>
</gene>
<sequence length="91" mass="9810">MKSEPEFAMVGGLSALRWMSAACGYDIARGDVLDAYAAVLRAGETLGIAATEIHAYIRSRLDNHAADRSVAVVFLPISYADVYTNTCRRVG</sequence>
<evidence type="ECO:0000313" key="1">
    <source>
        <dbReference type="EMBL" id="OXC73491.1"/>
    </source>
</evidence>
<organism evidence="1 2">
    <name type="scientific">Caballeronia sordidicola</name>
    <name type="common">Burkholderia sordidicola</name>
    <dbReference type="NCBI Taxonomy" id="196367"/>
    <lineage>
        <taxon>Bacteria</taxon>
        <taxon>Pseudomonadati</taxon>
        <taxon>Pseudomonadota</taxon>
        <taxon>Betaproteobacteria</taxon>
        <taxon>Burkholderiales</taxon>
        <taxon>Burkholderiaceae</taxon>
        <taxon>Caballeronia</taxon>
    </lineage>
</organism>
<evidence type="ECO:0000313" key="2">
    <source>
        <dbReference type="Proteomes" id="UP000214720"/>
    </source>
</evidence>
<comment type="caution">
    <text evidence="1">The sequence shown here is derived from an EMBL/GenBank/DDBJ whole genome shotgun (WGS) entry which is preliminary data.</text>
</comment>
<reference evidence="2" key="1">
    <citation type="submission" date="2017-01" db="EMBL/GenBank/DDBJ databases">
        <title>Genome Analysis of Deinococcus marmoris KOPRI26562.</title>
        <authorList>
            <person name="Kim J.H."/>
            <person name="Oh H.-M."/>
        </authorList>
    </citation>
    <scope>NUCLEOTIDE SEQUENCE [LARGE SCALE GENOMIC DNA]</scope>
    <source>
        <strain evidence="2">PAMC 26633</strain>
    </source>
</reference>
<dbReference type="AlphaFoldDB" id="A0A226WQL8"/>
<dbReference type="Proteomes" id="UP000214720">
    <property type="component" value="Unassembled WGS sequence"/>
</dbReference>
<proteinExistence type="predicted"/>
<name>A0A226WQL8_CABSO</name>